<organism evidence="2 3">
    <name type="scientific">Atribacter laminatus</name>
    <dbReference type="NCBI Taxonomy" id="2847778"/>
    <lineage>
        <taxon>Bacteria</taxon>
        <taxon>Pseudomonadati</taxon>
        <taxon>Atribacterota</taxon>
        <taxon>Atribacteria</taxon>
        <taxon>Atribacterales</taxon>
        <taxon>Atribacteraceae</taxon>
        <taxon>Atribacter</taxon>
    </lineage>
</organism>
<proteinExistence type="predicted"/>
<evidence type="ECO:0000256" key="1">
    <source>
        <dbReference type="SAM" id="Phobius"/>
    </source>
</evidence>
<keyword evidence="3" id="KW-1185">Reference proteome</keyword>
<dbReference type="PIRSF" id="PIRSF016789">
    <property type="entry name" value="DUF454"/>
    <property type="match status" value="1"/>
</dbReference>
<dbReference type="InterPro" id="IPR007401">
    <property type="entry name" value="DUF454"/>
</dbReference>
<protein>
    <submittedName>
        <fullName evidence="2">Inner membrane protein YbaN</fullName>
    </submittedName>
</protein>
<sequence>MKPVVRYLYIILGVIFLSLGVIGVFLPILPTTPFLLLTSFCFLRSSKRLYNWLINHRIFGVFIYNYLTYKSATKNTKIGTIIFLWASLFISSLFISQFAIKLVLLAVGIGVTIHICTLRTFVQKRETQSIPQFETARRNTG</sequence>
<feature type="transmembrane region" description="Helical" evidence="1">
    <location>
        <begin position="7"/>
        <end position="29"/>
    </location>
</feature>
<dbReference type="PANTHER" id="PTHR35813">
    <property type="entry name" value="INNER MEMBRANE PROTEIN YBAN"/>
    <property type="match status" value="1"/>
</dbReference>
<evidence type="ECO:0000313" key="3">
    <source>
        <dbReference type="Proteomes" id="UP000594463"/>
    </source>
</evidence>
<dbReference type="GO" id="GO:0005886">
    <property type="term" value="C:plasma membrane"/>
    <property type="evidence" value="ECO:0007669"/>
    <property type="project" value="TreeGrafter"/>
</dbReference>
<keyword evidence="1" id="KW-0472">Membrane</keyword>
<dbReference type="AlphaFoldDB" id="A0A7T1ALI2"/>
<dbReference type="Proteomes" id="UP000594463">
    <property type="component" value="Chromosome"/>
</dbReference>
<gene>
    <name evidence="2" type="primary">ybaN</name>
    <name evidence="2" type="ORF">RT761_01349</name>
</gene>
<accession>A0A7T1ALI2</accession>
<dbReference type="RefSeq" id="WP_246465325.1">
    <property type="nucleotide sequence ID" value="NZ_CP065383.1"/>
</dbReference>
<dbReference type="PANTHER" id="PTHR35813:SF1">
    <property type="entry name" value="INNER MEMBRANE PROTEIN YBAN"/>
    <property type="match status" value="1"/>
</dbReference>
<dbReference type="Pfam" id="PF04304">
    <property type="entry name" value="DUF454"/>
    <property type="match status" value="1"/>
</dbReference>
<dbReference type="KEGG" id="alam:RT761_01349"/>
<dbReference type="EMBL" id="CP065383">
    <property type="protein sequence ID" value="QPM68135.1"/>
    <property type="molecule type" value="Genomic_DNA"/>
</dbReference>
<keyword evidence="1" id="KW-0812">Transmembrane</keyword>
<name>A0A7T1ALI2_ATRLM</name>
<evidence type="ECO:0000313" key="2">
    <source>
        <dbReference type="EMBL" id="QPM68135.1"/>
    </source>
</evidence>
<reference evidence="2 3" key="1">
    <citation type="journal article" date="2021" name="Nat. Commun.">
        <title>Isolation of a member of the candidate phylum Atribacteria reveals a unique cell membrane structure.</title>
        <authorList>
            <person name="Taiki K."/>
            <person name="Nobu M.K."/>
            <person name="Kusada H."/>
            <person name="Meng X.-Y."/>
            <person name="Hosoki N."/>
            <person name="Uematsu K."/>
            <person name="Yoshioka H."/>
            <person name="Kamagata Y."/>
            <person name="Tamaki H."/>
        </authorList>
    </citation>
    <scope>NUCLEOTIDE SEQUENCE [LARGE SCALE GENOMIC DNA]</scope>
    <source>
        <strain evidence="2 3">RT761</strain>
    </source>
</reference>
<keyword evidence="1" id="KW-1133">Transmembrane helix</keyword>
<feature type="transmembrane region" description="Helical" evidence="1">
    <location>
        <begin position="102"/>
        <end position="122"/>
    </location>
</feature>
<feature type="transmembrane region" description="Helical" evidence="1">
    <location>
        <begin position="79"/>
        <end position="96"/>
    </location>
</feature>
<feature type="transmembrane region" description="Helical" evidence="1">
    <location>
        <begin position="49"/>
        <end position="67"/>
    </location>
</feature>